<dbReference type="InterPro" id="IPR006671">
    <property type="entry name" value="Cyclin_N"/>
</dbReference>
<dbReference type="InterPro" id="IPR004367">
    <property type="entry name" value="Cyclin_C-dom"/>
</dbReference>
<dbReference type="Pfam" id="PF00134">
    <property type="entry name" value="Cyclin_N"/>
    <property type="match status" value="1"/>
</dbReference>
<organism evidence="6 7">
    <name type="scientific">Apolygus lucorum</name>
    <name type="common">Small green plant bug</name>
    <name type="synonym">Lygocoris lucorum</name>
    <dbReference type="NCBI Taxonomy" id="248454"/>
    <lineage>
        <taxon>Eukaryota</taxon>
        <taxon>Metazoa</taxon>
        <taxon>Ecdysozoa</taxon>
        <taxon>Arthropoda</taxon>
        <taxon>Hexapoda</taxon>
        <taxon>Insecta</taxon>
        <taxon>Pterygota</taxon>
        <taxon>Neoptera</taxon>
        <taxon>Paraneoptera</taxon>
        <taxon>Hemiptera</taxon>
        <taxon>Heteroptera</taxon>
        <taxon>Panheteroptera</taxon>
        <taxon>Cimicomorpha</taxon>
        <taxon>Miridae</taxon>
        <taxon>Mirini</taxon>
        <taxon>Apolygus</taxon>
    </lineage>
</organism>
<accession>A0A6A4KAM9</accession>
<evidence type="ECO:0000256" key="1">
    <source>
        <dbReference type="ARBA" id="ARBA00023127"/>
    </source>
</evidence>
<dbReference type="InterPro" id="IPR036915">
    <property type="entry name" value="Cyclin-like_sf"/>
</dbReference>
<name>A0A6A4KAM9_APOLU</name>
<dbReference type="PANTHER" id="PTHR10177">
    <property type="entry name" value="CYCLINS"/>
    <property type="match status" value="1"/>
</dbReference>
<feature type="region of interest" description="Disordered" evidence="3">
    <location>
        <begin position="1"/>
        <end position="60"/>
    </location>
</feature>
<dbReference type="InterPro" id="IPR039361">
    <property type="entry name" value="Cyclin"/>
</dbReference>
<sequence length="327" mass="36143">MEKAGGSALSPGLPSPSYPSPCERVSAAVSRCVEPRDSRPSLCDLSPTSSRDPPSADMTSLLCTENPRGEARALYDAQICSNQQVFDNLLLLELRYTPRVNYIETVQRVVQSESRRVCTSWMLELTEDCKFEDTVFPMAVSIMDRFLCLGSVSRAQFQLTACSSLMMASKLRSVHGFPRGIFEMHSNYTINPAQLVSWETLMAFKLKWDLESVTANDFVDHMIARLPAIQKLQQSRLVRCHAHVLAHLAITDASTITTKPSLIATAAIIGALRGLNLHSVSTEQICDLTGAAPSTVEHLVMLTEKLLENYTTNVNHSLQCFSSYPTP</sequence>
<dbReference type="Proteomes" id="UP000466442">
    <property type="component" value="Linkage Group LG1"/>
</dbReference>
<dbReference type="FunFam" id="1.10.472.10:FF:000096">
    <property type="entry name" value="G1/S-specific cyclin-D3 isoform X2"/>
    <property type="match status" value="1"/>
</dbReference>
<evidence type="ECO:0000256" key="2">
    <source>
        <dbReference type="RuleBase" id="RU000383"/>
    </source>
</evidence>
<dbReference type="Pfam" id="PF02984">
    <property type="entry name" value="Cyclin_C"/>
    <property type="match status" value="1"/>
</dbReference>
<dbReference type="OrthoDB" id="306099at2759"/>
<comment type="caution">
    <text evidence="6">The sequence shown here is derived from an EMBL/GenBank/DDBJ whole genome shotgun (WGS) entry which is preliminary data.</text>
</comment>
<proteinExistence type="inferred from homology"/>
<comment type="similarity">
    <text evidence="2">Belongs to the cyclin family.</text>
</comment>
<dbReference type="InterPro" id="IPR013763">
    <property type="entry name" value="Cyclin-like_dom"/>
</dbReference>
<feature type="compositionally biased region" description="Polar residues" evidence="3">
    <location>
        <begin position="46"/>
        <end position="60"/>
    </location>
</feature>
<evidence type="ECO:0000313" key="6">
    <source>
        <dbReference type="EMBL" id="KAF6216294.1"/>
    </source>
</evidence>
<dbReference type="SUPFAM" id="SSF47954">
    <property type="entry name" value="Cyclin-like"/>
    <property type="match status" value="2"/>
</dbReference>
<feature type="domain" description="Cyclin-like" evidence="4">
    <location>
        <begin position="224"/>
        <end position="308"/>
    </location>
</feature>
<dbReference type="AlphaFoldDB" id="A0A6A4KAM9"/>
<feature type="compositionally biased region" description="Low complexity" evidence="3">
    <location>
        <begin position="1"/>
        <end position="12"/>
    </location>
</feature>
<evidence type="ECO:0000259" key="4">
    <source>
        <dbReference type="SMART" id="SM00385"/>
    </source>
</evidence>
<gene>
    <name evidence="6" type="ORF">GE061_000634</name>
</gene>
<feature type="domain" description="Cyclin C-terminal" evidence="5">
    <location>
        <begin position="213"/>
        <end position="324"/>
    </location>
</feature>
<reference evidence="6" key="1">
    <citation type="journal article" date="2021" name="Mol. Ecol. Resour.">
        <title>Apolygus lucorum genome provides insights into omnivorousness and mesophyll feeding.</title>
        <authorList>
            <person name="Liu Y."/>
            <person name="Liu H."/>
            <person name="Wang H."/>
            <person name="Huang T."/>
            <person name="Liu B."/>
            <person name="Yang B."/>
            <person name="Yin L."/>
            <person name="Li B."/>
            <person name="Zhang Y."/>
            <person name="Zhang S."/>
            <person name="Jiang F."/>
            <person name="Zhang X."/>
            <person name="Ren Y."/>
            <person name="Wang B."/>
            <person name="Wang S."/>
            <person name="Lu Y."/>
            <person name="Wu K."/>
            <person name="Fan W."/>
            <person name="Wang G."/>
        </authorList>
    </citation>
    <scope>NUCLEOTIDE SEQUENCE</scope>
    <source>
        <strain evidence="6">12Hb</strain>
    </source>
</reference>
<evidence type="ECO:0000256" key="3">
    <source>
        <dbReference type="SAM" id="MobiDB-lite"/>
    </source>
</evidence>
<protein>
    <submittedName>
        <fullName evidence="6">Uncharacterized protein</fullName>
    </submittedName>
</protein>
<evidence type="ECO:0000259" key="5">
    <source>
        <dbReference type="SMART" id="SM01332"/>
    </source>
</evidence>
<dbReference type="SMART" id="SM01332">
    <property type="entry name" value="Cyclin_C"/>
    <property type="match status" value="1"/>
</dbReference>
<keyword evidence="7" id="KW-1185">Reference proteome</keyword>
<feature type="domain" description="Cyclin-like" evidence="4">
    <location>
        <begin position="120"/>
        <end position="204"/>
    </location>
</feature>
<dbReference type="SMART" id="SM00385">
    <property type="entry name" value="CYCLIN"/>
    <property type="match status" value="2"/>
</dbReference>
<evidence type="ECO:0000313" key="7">
    <source>
        <dbReference type="Proteomes" id="UP000466442"/>
    </source>
</evidence>
<keyword evidence="1 2" id="KW-0195">Cyclin</keyword>
<dbReference type="Gene3D" id="1.10.472.10">
    <property type="entry name" value="Cyclin-like"/>
    <property type="match status" value="2"/>
</dbReference>
<dbReference type="EMBL" id="WIXP02000001">
    <property type="protein sequence ID" value="KAF6216294.1"/>
    <property type="molecule type" value="Genomic_DNA"/>
</dbReference>